<reference evidence="3" key="1">
    <citation type="journal article" date="2013" name="Science">
        <title>The Amborella genome and the evolution of flowering plants.</title>
        <authorList>
            <consortium name="Amborella Genome Project"/>
        </authorList>
    </citation>
    <scope>NUCLEOTIDE SEQUENCE [LARGE SCALE GENOMIC DNA]</scope>
</reference>
<dbReference type="PANTHER" id="PTHR31681:SF12">
    <property type="entry name" value="C2H2-LIKE ZINC FINGER PROTEIN"/>
    <property type="match status" value="1"/>
</dbReference>
<gene>
    <name evidence="2" type="ORF">AMTR_s00086p00144610</name>
</gene>
<dbReference type="Gramene" id="ERN02828">
    <property type="protein sequence ID" value="ERN02828"/>
    <property type="gene ID" value="AMTR_s00086p00144610"/>
</dbReference>
<evidence type="ECO:0000256" key="1">
    <source>
        <dbReference type="SAM" id="MobiDB-lite"/>
    </source>
</evidence>
<dbReference type="SUPFAM" id="SSF56399">
    <property type="entry name" value="ADP-ribosylation"/>
    <property type="match status" value="1"/>
</dbReference>
<dbReference type="AlphaFoldDB" id="W1P4I4"/>
<organism evidence="2 3">
    <name type="scientific">Amborella trichopoda</name>
    <dbReference type="NCBI Taxonomy" id="13333"/>
    <lineage>
        <taxon>Eukaryota</taxon>
        <taxon>Viridiplantae</taxon>
        <taxon>Streptophyta</taxon>
        <taxon>Embryophyta</taxon>
        <taxon>Tracheophyta</taxon>
        <taxon>Spermatophyta</taxon>
        <taxon>Magnoliopsida</taxon>
        <taxon>Amborellales</taxon>
        <taxon>Amborellaceae</taxon>
        <taxon>Amborella</taxon>
    </lineage>
</organism>
<dbReference type="Proteomes" id="UP000017836">
    <property type="component" value="Unassembled WGS sequence"/>
</dbReference>
<evidence type="ECO:0000313" key="2">
    <source>
        <dbReference type="EMBL" id="ERN02828.1"/>
    </source>
</evidence>
<protein>
    <recommendedName>
        <fullName evidence="4">PARP catalytic domain-containing protein</fullName>
    </recommendedName>
</protein>
<dbReference type="eggNOG" id="ENOG502R43V">
    <property type="taxonomic scope" value="Eukaryota"/>
</dbReference>
<dbReference type="Gene3D" id="3.90.228.10">
    <property type="match status" value="1"/>
</dbReference>
<feature type="region of interest" description="Disordered" evidence="1">
    <location>
        <begin position="35"/>
        <end position="77"/>
    </location>
</feature>
<dbReference type="HOGENOM" id="CLU_742592_0_0_1"/>
<keyword evidence="3" id="KW-1185">Reference proteome</keyword>
<evidence type="ECO:0000313" key="3">
    <source>
        <dbReference type="Proteomes" id="UP000017836"/>
    </source>
</evidence>
<sequence>MAAASSANSWDSIINSFLCRFQAFSDVHGRLLNPPTSSISQQPLCHNPKSQASQHSHGRGRHQGPKARVHADPRKPHQQVITDINGRKCSNSFTELHKPHYRKNQPILGYLPHRNQNTSGSGGCSKSLQNLKDVMNNNKKTTVTRSSSLAWADHGLLPMTGLSSAPPRQHSAATSSKVKVLLTEVEEGSSSFNIVELIFKAGGGSMMKMERVLKVNNSAKRTAAFEEYRAAVKAKAGAKNSSNSEAARCAADGNELLRFHCAPLACLSKSAAPRPCGDPRCGACTFVHKGFQVVDKNNGICFSHSSRRAHEMKCGRSSTRTRMGMLVCRVIAGRVSSPSIGADFDSVGLDFGGVIIFDGRAVLPCFLIIYKPN</sequence>
<accession>W1P4I4</accession>
<name>W1P4I4_AMBTC</name>
<proteinExistence type="predicted"/>
<dbReference type="OrthoDB" id="9514740at2759"/>
<dbReference type="PANTHER" id="PTHR31681">
    <property type="entry name" value="C2H2-LIKE ZINC FINGER PROTEIN"/>
    <property type="match status" value="1"/>
</dbReference>
<dbReference type="EMBL" id="KI394485">
    <property type="protein sequence ID" value="ERN02828.1"/>
    <property type="molecule type" value="Genomic_DNA"/>
</dbReference>
<feature type="compositionally biased region" description="Basic residues" evidence="1">
    <location>
        <begin position="56"/>
        <end position="68"/>
    </location>
</feature>
<feature type="compositionally biased region" description="Polar residues" evidence="1">
    <location>
        <begin position="35"/>
        <end position="55"/>
    </location>
</feature>
<evidence type="ECO:0008006" key="4">
    <source>
        <dbReference type="Google" id="ProtNLM"/>
    </source>
</evidence>